<dbReference type="EMBL" id="KB870812">
    <property type="protein sequence ID" value="EOA13673.1"/>
    <property type="molecule type" value="Genomic_DNA"/>
</dbReference>
<feature type="compositionally biased region" description="Basic and acidic residues" evidence="7">
    <location>
        <begin position="129"/>
        <end position="148"/>
    </location>
</feature>
<sequence>MSNEIKDLNNYHYTSSYNHYNNINNQNMMNLSYVSGPSSYNANMIVSSSQLGFDLPSKNLSPQGAFDLGFELSPSSSEFFNPSIDQDNGLYNAFNYNSCHKSQEVVGGGGCATTIKSEVRVSPSPSSSEADHHPGDDSGKIMKKREAGDGGEDDQPSQKVVKTKKKEEKKKEPRVSFMTKTEVDHLEDGYRWRKYGQKAVKNSPYPRSYYRCTTQKCNVKKRVERSYQDPTVVITTYESQHNHPIPTNRRTAMFSGTTATDYNPSSTPIFSDLIINTPRSFSNDDLFRVPYASVNVNPNYHQQQQQQQQQGFHQQESDQFELLKEMFPSVFFKQEH</sequence>
<keyword evidence="6" id="KW-0539">Nucleus</keyword>
<comment type="similarity">
    <text evidence="2">Belongs to the WRKY group II-c family.</text>
</comment>
<dbReference type="InterPro" id="IPR017396">
    <property type="entry name" value="TF_WRKY_IIc"/>
</dbReference>
<organism evidence="9 10">
    <name type="scientific">Capsella rubella</name>
    <dbReference type="NCBI Taxonomy" id="81985"/>
    <lineage>
        <taxon>Eukaryota</taxon>
        <taxon>Viridiplantae</taxon>
        <taxon>Streptophyta</taxon>
        <taxon>Embryophyta</taxon>
        <taxon>Tracheophyta</taxon>
        <taxon>Spermatophyta</taxon>
        <taxon>Magnoliopsida</taxon>
        <taxon>eudicotyledons</taxon>
        <taxon>Gunneridae</taxon>
        <taxon>Pentapetalae</taxon>
        <taxon>rosids</taxon>
        <taxon>malvids</taxon>
        <taxon>Brassicales</taxon>
        <taxon>Brassicaceae</taxon>
        <taxon>Camelineae</taxon>
        <taxon>Capsella</taxon>
    </lineage>
</organism>
<evidence type="ECO:0000256" key="6">
    <source>
        <dbReference type="ARBA" id="ARBA00023242"/>
    </source>
</evidence>
<dbReference type="InterPro" id="IPR036576">
    <property type="entry name" value="WRKY_dom_sf"/>
</dbReference>
<dbReference type="Proteomes" id="UP000029121">
    <property type="component" value="Unassembled WGS sequence"/>
</dbReference>
<keyword evidence="10" id="KW-1185">Reference proteome</keyword>
<dbReference type="SMART" id="SM00774">
    <property type="entry name" value="WRKY"/>
    <property type="match status" value="1"/>
</dbReference>
<dbReference type="AlphaFoldDB" id="R0GR66"/>
<dbReference type="STRING" id="81985.R0GR66"/>
<feature type="compositionally biased region" description="Basic and acidic residues" evidence="7">
    <location>
        <begin position="165"/>
        <end position="174"/>
    </location>
</feature>
<evidence type="ECO:0000256" key="5">
    <source>
        <dbReference type="ARBA" id="ARBA00023163"/>
    </source>
</evidence>
<dbReference type="GO" id="GO:0043565">
    <property type="term" value="F:sequence-specific DNA binding"/>
    <property type="evidence" value="ECO:0007669"/>
    <property type="project" value="InterPro"/>
</dbReference>
<evidence type="ECO:0000256" key="2">
    <source>
        <dbReference type="ARBA" id="ARBA00008964"/>
    </source>
</evidence>
<dbReference type="InterPro" id="IPR044810">
    <property type="entry name" value="WRKY_plant"/>
</dbReference>
<evidence type="ECO:0000256" key="4">
    <source>
        <dbReference type="ARBA" id="ARBA00023125"/>
    </source>
</evidence>
<dbReference type="PANTHER" id="PTHR31221:SF152">
    <property type="entry name" value="WRKY TRANSCRIPTION FACTOR 8"/>
    <property type="match status" value="1"/>
</dbReference>
<dbReference type="OrthoDB" id="1936515at2759"/>
<proteinExistence type="inferred from homology"/>
<dbReference type="GO" id="GO:0003700">
    <property type="term" value="F:DNA-binding transcription factor activity"/>
    <property type="evidence" value="ECO:0007669"/>
    <property type="project" value="InterPro"/>
</dbReference>
<dbReference type="Pfam" id="PF03106">
    <property type="entry name" value="WRKY"/>
    <property type="match status" value="1"/>
</dbReference>
<evidence type="ECO:0000256" key="1">
    <source>
        <dbReference type="ARBA" id="ARBA00004123"/>
    </source>
</evidence>
<evidence type="ECO:0000313" key="9">
    <source>
        <dbReference type="EMBL" id="EOA13673.1"/>
    </source>
</evidence>
<dbReference type="InterPro" id="IPR003657">
    <property type="entry name" value="WRKY_dom"/>
</dbReference>
<dbReference type="eggNOG" id="ENOG502QQYS">
    <property type="taxonomic scope" value="Eukaryota"/>
</dbReference>
<dbReference type="FunFam" id="2.20.25.80:FF:000003">
    <property type="entry name" value="WRKY transcription factor 57"/>
    <property type="match status" value="1"/>
</dbReference>
<gene>
    <name evidence="9" type="ORF">CARUB_v10026746mg</name>
</gene>
<dbReference type="Gene3D" id="2.20.25.80">
    <property type="entry name" value="WRKY domain"/>
    <property type="match status" value="1"/>
</dbReference>
<evidence type="ECO:0000256" key="7">
    <source>
        <dbReference type="SAM" id="MobiDB-lite"/>
    </source>
</evidence>
<feature type="domain" description="WRKY" evidence="8">
    <location>
        <begin position="181"/>
        <end position="246"/>
    </location>
</feature>
<protein>
    <recommendedName>
        <fullName evidence="8">WRKY domain-containing protein</fullName>
    </recommendedName>
</protein>
<accession>R0GR66</accession>
<keyword evidence="5" id="KW-0804">Transcription</keyword>
<dbReference type="GO" id="GO:0005634">
    <property type="term" value="C:nucleus"/>
    <property type="evidence" value="ECO:0007669"/>
    <property type="project" value="UniProtKB-SubCell"/>
</dbReference>
<dbReference type="PANTHER" id="PTHR31221">
    <property type="entry name" value="WRKY TRANSCRIPTION FACTOR PROTEIN 1-RELATED"/>
    <property type="match status" value="1"/>
</dbReference>
<dbReference type="PIRSF" id="PIRSF038130">
    <property type="entry name" value="TF_WRKY_IIc"/>
    <property type="match status" value="1"/>
</dbReference>
<keyword evidence="4" id="KW-0238">DNA-binding</keyword>
<dbReference type="PROSITE" id="PS50811">
    <property type="entry name" value="WRKY"/>
    <property type="match status" value="1"/>
</dbReference>
<evidence type="ECO:0000256" key="3">
    <source>
        <dbReference type="ARBA" id="ARBA00023015"/>
    </source>
</evidence>
<evidence type="ECO:0000259" key="8">
    <source>
        <dbReference type="PROSITE" id="PS50811"/>
    </source>
</evidence>
<feature type="region of interest" description="Disordered" evidence="7">
    <location>
        <begin position="118"/>
        <end position="177"/>
    </location>
</feature>
<comment type="subcellular location">
    <subcellularLocation>
        <location evidence="1">Nucleus</location>
    </subcellularLocation>
</comment>
<name>R0GR66_9BRAS</name>
<keyword evidence="3" id="KW-0805">Transcription regulation</keyword>
<dbReference type="KEGG" id="crb:17875189"/>
<reference evidence="10" key="1">
    <citation type="journal article" date="2013" name="Nat. Genet.">
        <title>The Capsella rubella genome and the genomic consequences of rapid mating system evolution.</title>
        <authorList>
            <person name="Slotte T."/>
            <person name="Hazzouri K.M."/>
            <person name="Agren J.A."/>
            <person name="Koenig D."/>
            <person name="Maumus F."/>
            <person name="Guo Y.L."/>
            <person name="Steige K."/>
            <person name="Platts A.E."/>
            <person name="Escobar J.S."/>
            <person name="Newman L.K."/>
            <person name="Wang W."/>
            <person name="Mandakova T."/>
            <person name="Vello E."/>
            <person name="Smith L.M."/>
            <person name="Henz S.R."/>
            <person name="Steffen J."/>
            <person name="Takuno S."/>
            <person name="Brandvain Y."/>
            <person name="Coop G."/>
            <person name="Andolfatto P."/>
            <person name="Hu T.T."/>
            <person name="Blanchette M."/>
            <person name="Clark R.M."/>
            <person name="Quesneville H."/>
            <person name="Nordborg M."/>
            <person name="Gaut B.S."/>
            <person name="Lysak M.A."/>
            <person name="Jenkins J."/>
            <person name="Grimwood J."/>
            <person name="Chapman J."/>
            <person name="Prochnik S."/>
            <person name="Shu S."/>
            <person name="Rokhsar D."/>
            <person name="Schmutz J."/>
            <person name="Weigel D."/>
            <person name="Wright S.I."/>
        </authorList>
    </citation>
    <scope>NUCLEOTIDE SEQUENCE [LARGE SCALE GENOMIC DNA]</scope>
    <source>
        <strain evidence="10">cv. Monte Gargano</strain>
    </source>
</reference>
<evidence type="ECO:0000313" key="10">
    <source>
        <dbReference type="Proteomes" id="UP000029121"/>
    </source>
</evidence>
<dbReference type="SUPFAM" id="SSF118290">
    <property type="entry name" value="WRKY DNA-binding domain"/>
    <property type="match status" value="1"/>
</dbReference>